<dbReference type="Proteomes" id="UP001225378">
    <property type="component" value="Plasmid unnamed2"/>
</dbReference>
<evidence type="ECO:0000313" key="3">
    <source>
        <dbReference type="Proteomes" id="UP001225378"/>
    </source>
</evidence>
<dbReference type="KEGG" id="mech:Q9L42_021215"/>
<gene>
    <name evidence="2" type="ORF">Q9L42_021215</name>
</gene>
<evidence type="ECO:0000256" key="1">
    <source>
        <dbReference type="SAM" id="MobiDB-lite"/>
    </source>
</evidence>
<geneLocation type="plasmid" evidence="2 3">
    <name>unnamed2</name>
</geneLocation>
<keyword evidence="3" id="KW-1185">Reference proteome</keyword>
<sequence>MFELVPSVNVADRSGQGSSAETAKIEYDQKRYSVLVRDNFSCQACGFKSKPERDPKKASDDSDRASGYLNVFHIDDWGPQTKQVNKDLVTLCPFCHQVFSIGLAGQEKGAKVIYFPHLSQGNINLLANLALVQAHQSDDNAYSDYAVRLLMWLQARATQAIEKFGEEVIDPKNLGAALFQLYKKHPDLYQSRGLILQGLRLLPTGIPHQKAIDWWSKTGAWTPNSQWDDLVGTWKSEE</sequence>
<accession>A0AAU7P0P2</accession>
<keyword evidence="2" id="KW-0614">Plasmid</keyword>
<dbReference type="RefSeq" id="WP_305910430.1">
    <property type="nucleotide sequence ID" value="NZ_CP157744.1"/>
</dbReference>
<dbReference type="GO" id="GO:0004519">
    <property type="term" value="F:endonuclease activity"/>
    <property type="evidence" value="ECO:0007669"/>
    <property type="project" value="UniProtKB-KW"/>
</dbReference>
<evidence type="ECO:0000313" key="2">
    <source>
        <dbReference type="EMBL" id="XBS22828.1"/>
    </source>
</evidence>
<feature type="region of interest" description="Disordered" evidence="1">
    <location>
        <begin position="1"/>
        <end position="22"/>
    </location>
</feature>
<dbReference type="AlphaFoldDB" id="A0AAU7P0P2"/>
<keyword evidence="2" id="KW-0378">Hydrolase</keyword>
<keyword evidence="2" id="KW-0540">Nuclease</keyword>
<name>A0AAU7P0P2_9GAMM</name>
<keyword evidence="2" id="KW-0255">Endonuclease</keyword>
<dbReference type="InterPro" id="IPR003615">
    <property type="entry name" value="HNH_nuc"/>
</dbReference>
<proteinExistence type="predicted"/>
<protein>
    <submittedName>
        <fullName evidence="2">HNH endonuclease</fullName>
    </submittedName>
</protein>
<organism evidence="2 3">
    <name type="scientific">Methylomarinum roseum</name>
    <dbReference type="NCBI Taxonomy" id="3067653"/>
    <lineage>
        <taxon>Bacteria</taxon>
        <taxon>Pseudomonadati</taxon>
        <taxon>Pseudomonadota</taxon>
        <taxon>Gammaproteobacteria</taxon>
        <taxon>Methylococcales</taxon>
        <taxon>Methylococcaceae</taxon>
        <taxon>Methylomarinum</taxon>
    </lineage>
</organism>
<dbReference type="CDD" id="cd00085">
    <property type="entry name" value="HNHc"/>
    <property type="match status" value="1"/>
</dbReference>
<reference evidence="2 3" key="1">
    <citation type="journal article" date="2024" name="Microbiology">
        <title>Methylomarinum rosea sp. nov., a novel halophilic methanotrophic bacterium from the hypersaline Lake Elton.</title>
        <authorList>
            <person name="Suleimanov R.Z."/>
            <person name="Oshkin I.Y."/>
            <person name="Danilova O.V."/>
            <person name="Suzina N.E."/>
            <person name="Dedysh S.N."/>
        </authorList>
    </citation>
    <scope>NUCLEOTIDE SEQUENCE [LARGE SCALE GENOMIC DNA]</scope>
    <source>
        <strain evidence="2 3">Ch1-1</strain>
        <plasmid evidence="3">unnamed2</plasmid>
    </source>
</reference>
<dbReference type="EMBL" id="CP157744">
    <property type="protein sequence ID" value="XBS22828.1"/>
    <property type="molecule type" value="Genomic_DNA"/>
</dbReference>